<keyword evidence="6" id="KW-1185">Reference proteome</keyword>
<feature type="region of interest" description="Disordered" evidence="2">
    <location>
        <begin position="244"/>
        <end position="267"/>
    </location>
</feature>
<dbReference type="InterPro" id="IPR024586">
    <property type="entry name" value="DnaJ-like_C11_C"/>
</dbReference>
<accession>A0ABR6XNU7</accession>
<keyword evidence="3" id="KW-0732">Signal</keyword>
<sequence>MNLFKLCIKACLTLALLCGVINPVLAQRDDGDYLILQARYGTAESNVDVTQTLKDLARRDVTFRMGNRSFGIDPHPNRVKTLRIYAKGQRGETRVFEYREGSLVDGNLFRGWRGGNWGRDGDYSGAWDQRHERDSDKYGDRLDDKNNRADDGEFLILKARYGTAESNVDVTDRLKELARSDRHFRMGNRTFGIDPHPNRIKMLKIFTRGPRGEMRTFEYSEGSVVDGTLFKGWSRGSWGNRNEKTDWNYGASEQEERREKRSQSRYSDQQVSARINILSAQYGTESRKVDVTAALRMIVRDGRLEMRVENDTVGQVDPAPGVVKTLWVNYSVNDGRAQTVRVQERDWLRLPR</sequence>
<proteinExistence type="predicted"/>
<evidence type="ECO:0000256" key="2">
    <source>
        <dbReference type="SAM" id="MobiDB-lite"/>
    </source>
</evidence>
<evidence type="ECO:0000256" key="3">
    <source>
        <dbReference type="SAM" id="SignalP"/>
    </source>
</evidence>
<evidence type="ECO:0000313" key="6">
    <source>
        <dbReference type="Proteomes" id="UP000643610"/>
    </source>
</evidence>
<name>A0ABR6XNU7_9BURK</name>
<feature type="region of interest" description="Disordered" evidence="2">
    <location>
        <begin position="123"/>
        <end position="144"/>
    </location>
</feature>
<feature type="domain" description="DnaJ-like protein C11 C-terminal" evidence="4">
    <location>
        <begin position="279"/>
        <end position="351"/>
    </location>
</feature>
<evidence type="ECO:0000259" key="4">
    <source>
        <dbReference type="Pfam" id="PF11875"/>
    </source>
</evidence>
<evidence type="ECO:0000256" key="1">
    <source>
        <dbReference type="ARBA" id="ARBA00023186"/>
    </source>
</evidence>
<keyword evidence="1" id="KW-0143">Chaperone</keyword>
<organism evidence="5 6">
    <name type="scientific">Undibacterium amnicola</name>
    <dbReference type="NCBI Taxonomy" id="1834038"/>
    <lineage>
        <taxon>Bacteria</taxon>
        <taxon>Pseudomonadati</taxon>
        <taxon>Pseudomonadota</taxon>
        <taxon>Betaproteobacteria</taxon>
        <taxon>Burkholderiales</taxon>
        <taxon>Oxalobacteraceae</taxon>
        <taxon>Undibacterium</taxon>
    </lineage>
</organism>
<reference evidence="5 6" key="1">
    <citation type="submission" date="2020-08" db="EMBL/GenBank/DDBJ databases">
        <title>Novel species isolated from subtropical streams in China.</title>
        <authorList>
            <person name="Lu H."/>
        </authorList>
    </citation>
    <scope>NUCLEOTIDE SEQUENCE [LARGE SCALE GENOMIC DNA]</scope>
    <source>
        <strain evidence="5 6">KCTC 52442</strain>
    </source>
</reference>
<evidence type="ECO:0000313" key="5">
    <source>
        <dbReference type="EMBL" id="MBC3831068.1"/>
    </source>
</evidence>
<comment type="caution">
    <text evidence="5">The sequence shown here is derived from an EMBL/GenBank/DDBJ whole genome shotgun (WGS) entry which is preliminary data.</text>
</comment>
<protein>
    <submittedName>
        <fullName evidence="5">DUF3395 domain-containing protein</fullName>
    </submittedName>
</protein>
<feature type="compositionally biased region" description="Basic and acidic residues" evidence="2">
    <location>
        <begin position="128"/>
        <end position="144"/>
    </location>
</feature>
<dbReference type="RefSeq" id="WP_186890098.1">
    <property type="nucleotide sequence ID" value="NZ_JACOFU010000002.1"/>
</dbReference>
<dbReference type="Proteomes" id="UP000643610">
    <property type="component" value="Unassembled WGS sequence"/>
</dbReference>
<gene>
    <name evidence="5" type="ORF">H8K33_06080</name>
</gene>
<dbReference type="Pfam" id="PF11875">
    <property type="entry name" value="DnaJ-like_C11_C"/>
    <property type="match status" value="1"/>
</dbReference>
<feature type="signal peptide" evidence="3">
    <location>
        <begin position="1"/>
        <end position="26"/>
    </location>
</feature>
<feature type="chain" id="PRO_5045281748" evidence="3">
    <location>
        <begin position="27"/>
        <end position="352"/>
    </location>
</feature>
<dbReference type="EMBL" id="JACOFU010000002">
    <property type="protein sequence ID" value="MBC3831068.1"/>
    <property type="molecule type" value="Genomic_DNA"/>
</dbReference>